<name>A0A183SHN5_SCHSO</name>
<feature type="region of interest" description="Disordered" evidence="1">
    <location>
        <begin position="23"/>
        <end position="42"/>
    </location>
</feature>
<dbReference type="OrthoDB" id="6142323at2759"/>
<gene>
    <name evidence="2" type="ORF">SSLN_LOCUS3733</name>
</gene>
<organism evidence="4">
    <name type="scientific">Schistocephalus solidus</name>
    <name type="common">Tapeworm</name>
    <dbReference type="NCBI Taxonomy" id="70667"/>
    <lineage>
        <taxon>Eukaryota</taxon>
        <taxon>Metazoa</taxon>
        <taxon>Spiralia</taxon>
        <taxon>Lophotrochozoa</taxon>
        <taxon>Platyhelminthes</taxon>
        <taxon>Cestoda</taxon>
        <taxon>Eucestoda</taxon>
        <taxon>Diphyllobothriidea</taxon>
        <taxon>Diphyllobothriidae</taxon>
        <taxon>Schistocephalus</taxon>
    </lineage>
</organism>
<accession>A0A183SHN5</accession>
<protein>
    <submittedName>
        <fullName evidence="4">Reverse transcriptase domain-containing protein</fullName>
    </submittedName>
</protein>
<evidence type="ECO:0000313" key="2">
    <source>
        <dbReference type="EMBL" id="VDL90118.1"/>
    </source>
</evidence>
<dbReference type="EMBL" id="UYSU01032635">
    <property type="protein sequence ID" value="VDL90118.1"/>
    <property type="molecule type" value="Genomic_DNA"/>
</dbReference>
<dbReference type="WBParaSite" id="SSLN_0000385001-mRNA-1">
    <property type="protein sequence ID" value="SSLN_0000385001-mRNA-1"/>
    <property type="gene ID" value="SSLN_0000385001"/>
</dbReference>
<dbReference type="AlphaFoldDB" id="A0A183SHN5"/>
<reference evidence="2 3" key="2">
    <citation type="submission" date="2018-11" db="EMBL/GenBank/DDBJ databases">
        <authorList>
            <consortium name="Pathogen Informatics"/>
        </authorList>
    </citation>
    <scope>NUCLEOTIDE SEQUENCE [LARGE SCALE GENOMIC DNA]</scope>
    <source>
        <strain evidence="2 3">NST_G2</strain>
    </source>
</reference>
<evidence type="ECO:0000313" key="4">
    <source>
        <dbReference type="WBParaSite" id="SSLN_0000385001-mRNA-1"/>
    </source>
</evidence>
<keyword evidence="3" id="KW-1185">Reference proteome</keyword>
<reference evidence="4" key="1">
    <citation type="submission" date="2016-06" db="UniProtKB">
        <authorList>
            <consortium name="WormBaseParasite"/>
        </authorList>
    </citation>
    <scope>IDENTIFICATION</scope>
</reference>
<evidence type="ECO:0000313" key="3">
    <source>
        <dbReference type="Proteomes" id="UP000275846"/>
    </source>
</evidence>
<dbReference type="Proteomes" id="UP000275846">
    <property type="component" value="Unassembled WGS sequence"/>
</dbReference>
<dbReference type="PANTHER" id="PTHR19446">
    <property type="entry name" value="REVERSE TRANSCRIPTASES"/>
    <property type="match status" value="1"/>
</dbReference>
<sequence>MLLWPPLTDTQLSSVALRSWAIPSGHTQGNHNHRRDKPGEASCGSQIAKYAVVKLKQTTISPIPKPAPYTPGCLAISNAAIDRLPQVDTNNDLDLLLSLPETTWAVQQISSSKAPGSDAIPPEVYEHRMPRLMAGLIALFQEIWRKGKVPQDFRDATIIYLYKRKGTRQLCDNHGGISLLNIAEKIFACILLNRLNGHLEQGLLPLSQCSFQRHRGTTYMIFATRRLHEKYQ</sequence>
<proteinExistence type="predicted"/>
<evidence type="ECO:0000256" key="1">
    <source>
        <dbReference type="SAM" id="MobiDB-lite"/>
    </source>
</evidence>